<proteinExistence type="predicted"/>
<gene>
    <name evidence="1" type="ORF">P174DRAFT_177379</name>
</gene>
<dbReference type="OrthoDB" id="2913095at2759"/>
<protein>
    <submittedName>
        <fullName evidence="1">Uncharacterized protein</fullName>
    </submittedName>
</protein>
<organism evidence="1 2">
    <name type="scientific">Aspergillus novofumigatus (strain IBT 16806)</name>
    <dbReference type="NCBI Taxonomy" id="1392255"/>
    <lineage>
        <taxon>Eukaryota</taxon>
        <taxon>Fungi</taxon>
        <taxon>Dikarya</taxon>
        <taxon>Ascomycota</taxon>
        <taxon>Pezizomycotina</taxon>
        <taxon>Eurotiomycetes</taxon>
        <taxon>Eurotiomycetidae</taxon>
        <taxon>Eurotiales</taxon>
        <taxon>Aspergillaceae</taxon>
        <taxon>Aspergillus</taxon>
        <taxon>Aspergillus subgen. Fumigati</taxon>
    </lineage>
</organism>
<comment type="caution">
    <text evidence="1">The sequence shown here is derived from an EMBL/GenBank/DDBJ whole genome shotgun (WGS) entry which is preliminary data.</text>
</comment>
<name>A0A2I1C9E8_ASPN1</name>
<dbReference type="Proteomes" id="UP000234474">
    <property type="component" value="Unassembled WGS sequence"/>
</dbReference>
<dbReference type="AlphaFoldDB" id="A0A2I1C9E8"/>
<dbReference type="EMBL" id="MSZS01000004">
    <property type="protein sequence ID" value="PKX94267.1"/>
    <property type="molecule type" value="Genomic_DNA"/>
</dbReference>
<dbReference type="GeneID" id="36528568"/>
<dbReference type="RefSeq" id="XP_024682862.1">
    <property type="nucleotide sequence ID" value="XM_024821242.1"/>
</dbReference>
<evidence type="ECO:0000313" key="2">
    <source>
        <dbReference type="Proteomes" id="UP000234474"/>
    </source>
</evidence>
<accession>A0A2I1C9E8</accession>
<reference evidence="2" key="1">
    <citation type="journal article" date="2018" name="Proc. Natl. Acad. Sci. U.S.A.">
        <title>Linking secondary metabolites to gene clusters through genome sequencing of six diverse Aspergillus species.</title>
        <authorList>
            <person name="Kaerboelling I."/>
            <person name="Vesth T.C."/>
            <person name="Frisvad J.C."/>
            <person name="Nybo J.L."/>
            <person name="Theobald S."/>
            <person name="Kuo A."/>
            <person name="Bowyer P."/>
            <person name="Matsuda Y."/>
            <person name="Mondo S."/>
            <person name="Lyhne E.K."/>
            <person name="Kogle M.E."/>
            <person name="Clum A."/>
            <person name="Lipzen A."/>
            <person name="Salamov A."/>
            <person name="Ngan C.Y."/>
            <person name="Daum C."/>
            <person name="Chiniquy J."/>
            <person name="Barry K."/>
            <person name="LaButti K."/>
            <person name="Haridas S."/>
            <person name="Simmons B.A."/>
            <person name="Magnuson J.K."/>
            <person name="Mortensen U.H."/>
            <person name="Larsen T.O."/>
            <person name="Grigoriev I.V."/>
            <person name="Baker S.E."/>
            <person name="Andersen M.R."/>
        </authorList>
    </citation>
    <scope>NUCLEOTIDE SEQUENCE [LARGE SCALE GENOMIC DNA]</scope>
    <source>
        <strain evidence="2">IBT 16806</strain>
    </source>
</reference>
<dbReference type="VEuPathDB" id="FungiDB:P174DRAFT_177379"/>
<keyword evidence="2" id="KW-1185">Reference proteome</keyword>
<sequence length="136" mass="15157">MSCPSSHCPPASCNMKGQQPLAASEMKLPEGEPTMEEHNLPDMRIFIEETLNRQGLRNAPPGSNQQKAQDKIIEKLLENVKGSYSRLKFGLDDVIRLLSTRTAILELDQMLDQSISSHEAAIKNLQQSLTANQIKE</sequence>
<evidence type="ECO:0000313" key="1">
    <source>
        <dbReference type="EMBL" id="PKX94267.1"/>
    </source>
</evidence>
<dbReference type="STRING" id="1392255.A0A2I1C9E8"/>